<evidence type="ECO:0000256" key="3">
    <source>
        <dbReference type="ARBA" id="ARBA00012438"/>
    </source>
</evidence>
<reference evidence="12 13" key="1">
    <citation type="journal article" date="2010" name="Int. J. Syst. Evol. Microbiol.">
        <title>Bacillus horneckiae sp. nov., isolated from a spacecraft-assembly clean room.</title>
        <authorList>
            <person name="Vaishampayan P."/>
            <person name="Probst A."/>
            <person name="Krishnamurthi S."/>
            <person name="Ghosh S."/>
            <person name="Osman S."/>
            <person name="McDowall A."/>
            <person name="Ruckmani A."/>
            <person name="Mayilraj S."/>
            <person name="Venkateswaran K."/>
        </authorList>
    </citation>
    <scope>NUCLEOTIDE SEQUENCE [LARGE SCALE GENOMIC DNA]</scope>
    <source>
        <strain evidence="13">1PO1SC</strain>
    </source>
</reference>
<dbReference type="Pfam" id="PF02518">
    <property type="entry name" value="HATPase_c"/>
    <property type="match status" value="1"/>
</dbReference>
<protein>
    <recommendedName>
        <fullName evidence="3">histidine kinase</fullName>
        <ecNumber evidence="3">2.7.13.3</ecNumber>
    </recommendedName>
</protein>
<keyword evidence="10" id="KW-0472">Membrane</keyword>
<dbReference type="RefSeq" id="WP_066194055.1">
    <property type="nucleotide sequence ID" value="NZ_JARMMB010000034.1"/>
</dbReference>
<organism evidence="12 13">
    <name type="scientific">Cytobacillus horneckiae</name>
    <dbReference type="NCBI Taxonomy" id="549687"/>
    <lineage>
        <taxon>Bacteria</taxon>
        <taxon>Bacillati</taxon>
        <taxon>Bacillota</taxon>
        <taxon>Bacilli</taxon>
        <taxon>Bacillales</taxon>
        <taxon>Bacillaceae</taxon>
        <taxon>Cytobacillus</taxon>
    </lineage>
</organism>
<dbReference type="SMART" id="SM00388">
    <property type="entry name" value="HisKA"/>
    <property type="match status" value="1"/>
</dbReference>
<dbReference type="PANTHER" id="PTHR45453:SF1">
    <property type="entry name" value="PHOSPHATE REGULON SENSOR PROTEIN PHOR"/>
    <property type="match status" value="1"/>
</dbReference>
<evidence type="ECO:0000256" key="6">
    <source>
        <dbReference type="ARBA" id="ARBA00022741"/>
    </source>
</evidence>
<dbReference type="AlphaFoldDB" id="A0A2N0Z9Y8"/>
<dbReference type="SUPFAM" id="SSF47384">
    <property type="entry name" value="Homodimeric domain of signal transducing histidine kinase"/>
    <property type="match status" value="1"/>
</dbReference>
<evidence type="ECO:0000256" key="5">
    <source>
        <dbReference type="ARBA" id="ARBA00022679"/>
    </source>
</evidence>
<evidence type="ECO:0000313" key="13">
    <source>
        <dbReference type="Proteomes" id="UP000233343"/>
    </source>
</evidence>
<dbReference type="EMBL" id="PISD01000070">
    <property type="protein sequence ID" value="PKG26323.1"/>
    <property type="molecule type" value="Genomic_DNA"/>
</dbReference>
<comment type="caution">
    <text evidence="12">The sequence shown here is derived from an EMBL/GenBank/DDBJ whole genome shotgun (WGS) entry which is preliminary data.</text>
</comment>
<dbReference type="FunFam" id="3.30.565.10:FF:000006">
    <property type="entry name" value="Sensor histidine kinase WalK"/>
    <property type="match status" value="1"/>
</dbReference>
<dbReference type="FunFam" id="1.10.287.130:FF:000082">
    <property type="entry name" value="Sensor histidine kinase YvrG"/>
    <property type="match status" value="1"/>
</dbReference>
<dbReference type="InterPro" id="IPR036097">
    <property type="entry name" value="HisK_dim/P_sf"/>
</dbReference>
<dbReference type="GO" id="GO:0005886">
    <property type="term" value="C:plasma membrane"/>
    <property type="evidence" value="ECO:0007669"/>
    <property type="project" value="UniProtKB-SubCell"/>
</dbReference>
<name>A0A2N0Z9Y8_9BACI</name>
<dbReference type="InterPro" id="IPR003594">
    <property type="entry name" value="HATPase_dom"/>
</dbReference>
<feature type="transmembrane region" description="Helical" evidence="10">
    <location>
        <begin position="256"/>
        <end position="276"/>
    </location>
</feature>
<keyword evidence="13" id="KW-1185">Reference proteome</keyword>
<dbReference type="GO" id="GO:0016036">
    <property type="term" value="P:cellular response to phosphate starvation"/>
    <property type="evidence" value="ECO:0007669"/>
    <property type="project" value="TreeGrafter"/>
</dbReference>
<dbReference type="Gene3D" id="1.10.287.130">
    <property type="match status" value="1"/>
</dbReference>
<evidence type="ECO:0000256" key="9">
    <source>
        <dbReference type="ARBA" id="ARBA00023012"/>
    </source>
</evidence>
<dbReference type="InterPro" id="IPR036890">
    <property type="entry name" value="HATPase_C_sf"/>
</dbReference>
<feature type="domain" description="Histidine kinase" evidence="11">
    <location>
        <begin position="352"/>
        <end position="569"/>
    </location>
</feature>
<keyword evidence="4" id="KW-0597">Phosphoprotein</keyword>
<evidence type="ECO:0000256" key="1">
    <source>
        <dbReference type="ARBA" id="ARBA00000085"/>
    </source>
</evidence>
<dbReference type="CDD" id="cd00082">
    <property type="entry name" value="HisKA"/>
    <property type="match status" value="1"/>
</dbReference>
<sequence length="569" mass="64893">MNIHKRIIVQFFIQLTLVFILFFFLFLAIWGVIGFTIMKDEITQDLSKADSTYFSDKINITGDKVTFEEDLKKLVKKQEGWLLVVNDKGNLIGDYNAPNPIPKRFNESTLGELILQKDADSVDYTHWKLDEMKDESPILIFASENMETVILNNIKSTVDWDNQQINLTAPNIQHLNNHSAWVQLINSSGEVVDGYGTKSKSVSKYTMADFQALSANTEVITDAYFDAATEQTIIVGMPNANSATNLKTFLLNINNGIMILFAGLILFLIIFTFWYARKFGVPLVTMMKWIQNLGNGKYEQPFDLGQKNGKLKRKFRLFKDLIATLSNLTETLQKNQTQSRKMVQTREEWISGLSHDLKTPLASIAGYAQMLESKKYSWSEEEAREFAKIIAEKSRYMMKLIEDLTLTYRIKNEALPISKEKVDMIEYLRRTIIHFMNDPANKEVQFDFQPKDKVIFASIDLKWFQRVIDNLIANAIKYNPSGTTINISIEPIEDQLVIITIEDDGEGMDAETLANLFNRYYRGTNTSDSNNGTGLGMAITKQLVQLHGGSINVKSTPHKGTIVRMIIPR</sequence>
<dbReference type="EC" id="2.7.13.3" evidence="3"/>
<dbReference type="GO" id="GO:0000155">
    <property type="term" value="F:phosphorelay sensor kinase activity"/>
    <property type="evidence" value="ECO:0007669"/>
    <property type="project" value="InterPro"/>
</dbReference>
<dbReference type="PRINTS" id="PR00344">
    <property type="entry name" value="BCTRLSENSOR"/>
</dbReference>
<comment type="catalytic activity">
    <reaction evidence="1">
        <text>ATP + protein L-histidine = ADP + protein N-phospho-L-histidine.</text>
        <dbReference type="EC" id="2.7.13.3"/>
    </reaction>
</comment>
<keyword evidence="10" id="KW-1133">Transmembrane helix</keyword>
<keyword evidence="9" id="KW-0902">Two-component regulatory system</keyword>
<dbReference type="InterPro" id="IPR004358">
    <property type="entry name" value="Sig_transdc_His_kin-like_C"/>
</dbReference>
<comment type="subcellular location">
    <subcellularLocation>
        <location evidence="2">Cell membrane</location>
        <topology evidence="2">Multi-pass membrane protein</topology>
    </subcellularLocation>
</comment>
<dbReference type="InterPro" id="IPR003661">
    <property type="entry name" value="HisK_dim/P_dom"/>
</dbReference>
<feature type="transmembrane region" description="Helical" evidence="10">
    <location>
        <begin position="12"/>
        <end position="38"/>
    </location>
</feature>
<dbReference type="SUPFAM" id="SSF55874">
    <property type="entry name" value="ATPase domain of HSP90 chaperone/DNA topoisomerase II/histidine kinase"/>
    <property type="match status" value="1"/>
</dbReference>
<dbReference type="InterPro" id="IPR005467">
    <property type="entry name" value="His_kinase_dom"/>
</dbReference>
<evidence type="ECO:0000256" key="10">
    <source>
        <dbReference type="SAM" id="Phobius"/>
    </source>
</evidence>
<dbReference type="Gene3D" id="3.30.565.10">
    <property type="entry name" value="Histidine kinase-like ATPase, C-terminal domain"/>
    <property type="match status" value="1"/>
</dbReference>
<dbReference type="GO" id="GO:0004721">
    <property type="term" value="F:phosphoprotein phosphatase activity"/>
    <property type="evidence" value="ECO:0007669"/>
    <property type="project" value="TreeGrafter"/>
</dbReference>
<dbReference type="SMART" id="SM00387">
    <property type="entry name" value="HATPase_c"/>
    <property type="match status" value="1"/>
</dbReference>
<dbReference type="GO" id="GO:0005524">
    <property type="term" value="F:ATP binding"/>
    <property type="evidence" value="ECO:0007669"/>
    <property type="project" value="UniProtKB-KW"/>
</dbReference>
<dbReference type="CDD" id="cd00075">
    <property type="entry name" value="HATPase"/>
    <property type="match status" value="1"/>
</dbReference>
<dbReference type="Pfam" id="PF00512">
    <property type="entry name" value="HisKA"/>
    <property type="match status" value="1"/>
</dbReference>
<evidence type="ECO:0000256" key="7">
    <source>
        <dbReference type="ARBA" id="ARBA00022777"/>
    </source>
</evidence>
<keyword evidence="6" id="KW-0547">Nucleotide-binding</keyword>
<evidence type="ECO:0000256" key="8">
    <source>
        <dbReference type="ARBA" id="ARBA00022840"/>
    </source>
</evidence>
<evidence type="ECO:0000256" key="2">
    <source>
        <dbReference type="ARBA" id="ARBA00004651"/>
    </source>
</evidence>
<dbReference type="Proteomes" id="UP000233343">
    <property type="component" value="Unassembled WGS sequence"/>
</dbReference>
<evidence type="ECO:0000259" key="11">
    <source>
        <dbReference type="PROSITE" id="PS50109"/>
    </source>
</evidence>
<evidence type="ECO:0000313" key="12">
    <source>
        <dbReference type="EMBL" id="PKG26323.1"/>
    </source>
</evidence>
<gene>
    <name evidence="12" type="ORF">CWS20_24540</name>
</gene>
<proteinExistence type="predicted"/>
<keyword evidence="8" id="KW-0067">ATP-binding</keyword>
<accession>A0A2N0Z9Y8</accession>
<evidence type="ECO:0000256" key="4">
    <source>
        <dbReference type="ARBA" id="ARBA00022553"/>
    </source>
</evidence>
<dbReference type="InterPro" id="IPR050351">
    <property type="entry name" value="BphY/WalK/GraS-like"/>
</dbReference>
<keyword evidence="5" id="KW-0808">Transferase</keyword>
<dbReference type="PROSITE" id="PS50109">
    <property type="entry name" value="HIS_KIN"/>
    <property type="match status" value="1"/>
</dbReference>
<dbReference type="PANTHER" id="PTHR45453">
    <property type="entry name" value="PHOSPHATE REGULON SENSOR PROTEIN PHOR"/>
    <property type="match status" value="1"/>
</dbReference>
<keyword evidence="7 12" id="KW-0418">Kinase</keyword>
<keyword evidence="10" id="KW-0812">Transmembrane</keyword>